<organism evidence="2 3">
    <name type="scientific">Esox lucius</name>
    <name type="common">Northern pike</name>
    <dbReference type="NCBI Taxonomy" id="8010"/>
    <lineage>
        <taxon>Eukaryota</taxon>
        <taxon>Metazoa</taxon>
        <taxon>Chordata</taxon>
        <taxon>Craniata</taxon>
        <taxon>Vertebrata</taxon>
        <taxon>Euteleostomi</taxon>
        <taxon>Actinopterygii</taxon>
        <taxon>Neopterygii</taxon>
        <taxon>Teleostei</taxon>
        <taxon>Protacanthopterygii</taxon>
        <taxon>Esociformes</taxon>
        <taxon>Esocidae</taxon>
        <taxon>Esox</taxon>
    </lineage>
</organism>
<feature type="region of interest" description="Disordered" evidence="1">
    <location>
        <begin position="1"/>
        <end position="75"/>
    </location>
</feature>
<dbReference type="Proteomes" id="UP000265140">
    <property type="component" value="Chromosome 14"/>
</dbReference>
<reference evidence="2" key="2">
    <citation type="submission" date="2020-02" db="EMBL/GenBank/DDBJ databases">
        <title>Esox lucius (northern pike) genome, fEsoLuc1, primary haplotype.</title>
        <authorList>
            <person name="Myers G."/>
            <person name="Karagic N."/>
            <person name="Meyer A."/>
            <person name="Pippel M."/>
            <person name="Reichard M."/>
            <person name="Winkler S."/>
            <person name="Tracey A."/>
            <person name="Sims Y."/>
            <person name="Howe K."/>
            <person name="Rhie A."/>
            <person name="Formenti G."/>
            <person name="Durbin R."/>
            <person name="Fedrigo O."/>
            <person name="Jarvis E.D."/>
        </authorList>
    </citation>
    <scope>NUCLEOTIDE SEQUENCE [LARGE SCALE GENOMIC DNA]</scope>
</reference>
<feature type="compositionally biased region" description="Basic and acidic residues" evidence="1">
    <location>
        <begin position="64"/>
        <end position="75"/>
    </location>
</feature>
<dbReference type="InParanoid" id="A0A6Q2Z3P9"/>
<protein>
    <submittedName>
        <fullName evidence="2">Uncharacterized protein</fullName>
    </submittedName>
</protein>
<dbReference type="Ensembl" id="ENSELUT00000068314.2">
    <property type="protein sequence ID" value="ENSELUP00000072478.1"/>
    <property type="gene ID" value="ENSELUG00000033325.2"/>
</dbReference>
<evidence type="ECO:0000313" key="3">
    <source>
        <dbReference type="Proteomes" id="UP000265140"/>
    </source>
</evidence>
<feature type="compositionally biased region" description="Basic and acidic residues" evidence="1">
    <location>
        <begin position="20"/>
        <end position="33"/>
    </location>
</feature>
<evidence type="ECO:0000313" key="2">
    <source>
        <dbReference type="Ensembl" id="ENSELUP00000072478.1"/>
    </source>
</evidence>
<reference evidence="3" key="1">
    <citation type="journal article" date="2014" name="PLoS ONE">
        <title>The genome and linkage map of the northern pike (Esox lucius): conserved synteny revealed between the salmonid sister group and the Neoteleostei.</title>
        <authorList>
            <person name="Rondeau E.B."/>
            <person name="Minkley D.R."/>
            <person name="Leong J.S."/>
            <person name="Messmer A.M."/>
            <person name="Jantzen J.R."/>
            <person name="von Schalburg K.R."/>
            <person name="Lemon C."/>
            <person name="Bird N.H."/>
            <person name="Koop B.F."/>
        </authorList>
    </citation>
    <scope>NUCLEOTIDE SEQUENCE</scope>
</reference>
<evidence type="ECO:0000256" key="1">
    <source>
        <dbReference type="SAM" id="MobiDB-lite"/>
    </source>
</evidence>
<sequence>MSTDDSISEDVSSLGALSHCHADTNGEGCKESESSEGTSAASGLGLGLGALVQEIQSSGETDPEMWKDCESRNVD</sequence>
<keyword evidence="3" id="KW-1185">Reference proteome</keyword>
<proteinExistence type="predicted"/>
<dbReference type="AlphaFoldDB" id="A0A6Q2Z3P9"/>
<reference evidence="2" key="3">
    <citation type="submission" date="2025-08" db="UniProtKB">
        <authorList>
            <consortium name="Ensembl"/>
        </authorList>
    </citation>
    <scope>IDENTIFICATION</scope>
</reference>
<feature type="compositionally biased region" description="Polar residues" evidence="1">
    <location>
        <begin position="1"/>
        <end position="11"/>
    </location>
</feature>
<dbReference type="OMA" id="CHADTNG"/>
<name>A0A6Q2Z3P9_ESOLU</name>
<reference evidence="2" key="4">
    <citation type="submission" date="2025-09" db="UniProtKB">
        <authorList>
            <consortium name="Ensembl"/>
        </authorList>
    </citation>
    <scope>IDENTIFICATION</scope>
</reference>
<accession>A0A6Q2Z3P9</accession>